<gene>
    <name evidence="4" type="ORF">NCTC10821_00325</name>
</gene>
<dbReference type="PANTHER" id="PTHR30055">
    <property type="entry name" value="HTH-TYPE TRANSCRIPTIONAL REGULATOR RUTR"/>
    <property type="match status" value="1"/>
</dbReference>
<dbReference type="Proteomes" id="UP000254978">
    <property type="component" value="Unassembled WGS sequence"/>
</dbReference>
<evidence type="ECO:0000256" key="2">
    <source>
        <dbReference type="PROSITE-ProRule" id="PRU00335"/>
    </source>
</evidence>
<keyword evidence="5" id="KW-1185">Reference proteome</keyword>
<accession>A0A378T7N0</accession>
<proteinExistence type="predicted"/>
<feature type="DNA-binding region" description="H-T-H motif" evidence="2">
    <location>
        <begin position="42"/>
        <end position="61"/>
    </location>
</feature>
<name>A0A378T7N0_9MYCO</name>
<evidence type="ECO:0000313" key="5">
    <source>
        <dbReference type="Proteomes" id="UP000254978"/>
    </source>
</evidence>
<keyword evidence="1 2" id="KW-0238">DNA-binding</keyword>
<dbReference type="PANTHER" id="PTHR30055:SF226">
    <property type="entry name" value="HTH-TYPE TRANSCRIPTIONAL REGULATOR PKSA"/>
    <property type="match status" value="1"/>
</dbReference>
<organism evidence="4 5">
    <name type="scientific">Mycolicibacterium tokaiense</name>
    <dbReference type="NCBI Taxonomy" id="39695"/>
    <lineage>
        <taxon>Bacteria</taxon>
        <taxon>Bacillati</taxon>
        <taxon>Actinomycetota</taxon>
        <taxon>Actinomycetes</taxon>
        <taxon>Mycobacteriales</taxon>
        <taxon>Mycobacteriaceae</taxon>
        <taxon>Mycolicibacterium</taxon>
    </lineage>
</organism>
<dbReference type="GO" id="GO:0003700">
    <property type="term" value="F:DNA-binding transcription factor activity"/>
    <property type="evidence" value="ECO:0007669"/>
    <property type="project" value="TreeGrafter"/>
</dbReference>
<dbReference type="Pfam" id="PF00440">
    <property type="entry name" value="TetR_N"/>
    <property type="match status" value="1"/>
</dbReference>
<reference evidence="4 5" key="1">
    <citation type="submission" date="2018-06" db="EMBL/GenBank/DDBJ databases">
        <authorList>
            <consortium name="Pathogen Informatics"/>
            <person name="Doyle S."/>
        </authorList>
    </citation>
    <scope>NUCLEOTIDE SEQUENCE [LARGE SCALE GENOMIC DNA]</scope>
    <source>
        <strain evidence="4 5">NCTC10821</strain>
    </source>
</reference>
<dbReference type="InterPro" id="IPR001647">
    <property type="entry name" value="HTH_TetR"/>
</dbReference>
<dbReference type="Gene3D" id="1.10.357.10">
    <property type="entry name" value="Tetracycline Repressor, domain 2"/>
    <property type="match status" value="1"/>
</dbReference>
<protein>
    <submittedName>
        <fullName evidence="4">Transcriptional regulator BetI</fullName>
    </submittedName>
</protein>
<dbReference type="AlphaFoldDB" id="A0A378T7N0"/>
<evidence type="ECO:0000313" key="4">
    <source>
        <dbReference type="EMBL" id="STZ56832.1"/>
    </source>
</evidence>
<dbReference type="PROSITE" id="PS50977">
    <property type="entry name" value="HTH_TETR_2"/>
    <property type="match status" value="1"/>
</dbReference>
<dbReference type="InterPro" id="IPR009057">
    <property type="entry name" value="Homeodomain-like_sf"/>
</dbReference>
<feature type="domain" description="HTH tetR-type" evidence="3">
    <location>
        <begin position="20"/>
        <end position="79"/>
    </location>
</feature>
<dbReference type="SUPFAM" id="SSF46689">
    <property type="entry name" value="Homeodomain-like"/>
    <property type="match status" value="1"/>
</dbReference>
<dbReference type="EMBL" id="UGQT01000001">
    <property type="protein sequence ID" value="STZ56832.1"/>
    <property type="molecule type" value="Genomic_DNA"/>
</dbReference>
<evidence type="ECO:0000256" key="1">
    <source>
        <dbReference type="ARBA" id="ARBA00023125"/>
    </source>
</evidence>
<dbReference type="OrthoDB" id="8688418at2"/>
<dbReference type="GO" id="GO:0000976">
    <property type="term" value="F:transcription cis-regulatory region binding"/>
    <property type="evidence" value="ECO:0007669"/>
    <property type="project" value="TreeGrafter"/>
</dbReference>
<evidence type="ECO:0000259" key="3">
    <source>
        <dbReference type="PROSITE" id="PS50977"/>
    </source>
</evidence>
<dbReference type="RefSeq" id="WP_115277278.1">
    <property type="nucleotide sequence ID" value="NZ_AP022600.1"/>
</dbReference>
<sequence length="203" mass="22791">MNTPPPEPAEPVDGRRARRARGRAAVVEATIDLVLEGFSPPTVEQVADRAGVSTASVFRYFDTLDELRDETTRRYFQRFAHLLEIPEIGQGTLDARITRFVDIRHELYVATAPMARMVRNRAPRVAALHDILHRHRAGMARDVRRHFATELDGLGAVTAGEMVGTIATLTSFEAWSELTEDHRRTPAQIRRGWARALSRVLTG</sequence>
<dbReference type="InterPro" id="IPR050109">
    <property type="entry name" value="HTH-type_TetR-like_transc_reg"/>
</dbReference>